<comment type="similarity">
    <text evidence="4">Belongs to the class I-like SAM-binding methyltransferase superfamily.</text>
</comment>
<protein>
    <submittedName>
        <fullName evidence="6">Methyltransferase</fullName>
    </submittedName>
</protein>
<dbReference type="RefSeq" id="XP_022479218.1">
    <property type="nucleotide sequence ID" value="XM_022614305.1"/>
</dbReference>
<evidence type="ECO:0000259" key="5">
    <source>
        <dbReference type="Pfam" id="PF13649"/>
    </source>
</evidence>
<evidence type="ECO:0000256" key="2">
    <source>
        <dbReference type="ARBA" id="ARBA00022679"/>
    </source>
</evidence>
<comment type="pathway">
    <text evidence="1">Secondary metabolite biosynthesis.</text>
</comment>
<evidence type="ECO:0000313" key="7">
    <source>
        <dbReference type="Proteomes" id="UP000176998"/>
    </source>
</evidence>
<dbReference type="Proteomes" id="UP000176998">
    <property type="component" value="Unassembled WGS sequence"/>
</dbReference>
<dbReference type="InterPro" id="IPR041698">
    <property type="entry name" value="Methyltransf_25"/>
</dbReference>
<dbReference type="Gene3D" id="3.40.50.150">
    <property type="entry name" value="Vaccinia Virus protein VP39"/>
    <property type="match status" value="1"/>
</dbReference>
<dbReference type="GO" id="GO:0032259">
    <property type="term" value="P:methylation"/>
    <property type="evidence" value="ECO:0007669"/>
    <property type="project" value="UniProtKB-KW"/>
</dbReference>
<dbReference type="OrthoDB" id="2094832at2759"/>
<dbReference type="AlphaFoldDB" id="A0A1G4BL96"/>
<sequence>MNEMQVANSQIVMGDKSKAAPWYSNEVHISPEARKMLEEYANVPPDEVRDHIATMRDNIWEVFPYPCIGEFHFLDFNLSHRPGYPQMLARLQEPDARHLDIACCVGQDLRRLVYDGVDSSKIVAIELEQGFIDAGYELFRDRGKLETRFLNADMLDDGDTRLDAMEGSFDTAHLGLCLHLWTREKQMVVLRRVIRLLKQEPGVMILGHATGHVDGVELAGVHNKPSLRHNLETWEKMWAELSEQTGTKWELRTEFSEQLHNWEVVRDRQWGKDLRFVGFELTRK</sequence>
<dbReference type="PANTHER" id="PTHR35897:SF1">
    <property type="entry name" value="METHYLTRANSFERASE AUSD"/>
    <property type="match status" value="1"/>
</dbReference>
<feature type="domain" description="Methyltransferase" evidence="5">
    <location>
        <begin position="99"/>
        <end position="199"/>
    </location>
</feature>
<keyword evidence="7" id="KW-1185">Reference proteome</keyword>
<proteinExistence type="inferred from homology"/>
<evidence type="ECO:0000256" key="4">
    <source>
        <dbReference type="ARBA" id="ARBA00038314"/>
    </source>
</evidence>
<accession>A0A1G4BL96</accession>
<dbReference type="EMBL" id="MJBS01000015">
    <property type="protein sequence ID" value="OHF02076.1"/>
    <property type="molecule type" value="Genomic_DNA"/>
</dbReference>
<evidence type="ECO:0000256" key="1">
    <source>
        <dbReference type="ARBA" id="ARBA00005179"/>
    </source>
</evidence>
<keyword evidence="6" id="KW-0489">Methyltransferase</keyword>
<comment type="caution">
    <text evidence="6">The sequence shown here is derived from an EMBL/GenBank/DDBJ whole genome shotgun (WGS) entry which is preliminary data.</text>
</comment>
<name>A0A1G4BL96_9PEZI</name>
<dbReference type="Pfam" id="PF13649">
    <property type="entry name" value="Methyltransf_25"/>
    <property type="match status" value="1"/>
</dbReference>
<dbReference type="InterPro" id="IPR051654">
    <property type="entry name" value="Meroterpenoid_MTases"/>
</dbReference>
<evidence type="ECO:0000313" key="6">
    <source>
        <dbReference type="EMBL" id="OHF02076.1"/>
    </source>
</evidence>
<keyword evidence="2 6" id="KW-0808">Transferase</keyword>
<reference evidence="6 7" key="1">
    <citation type="submission" date="2016-09" db="EMBL/GenBank/DDBJ databases">
        <authorList>
            <person name="Capua I."/>
            <person name="De Benedictis P."/>
            <person name="Joannis T."/>
            <person name="Lombin L.H."/>
            <person name="Cattoli G."/>
        </authorList>
    </citation>
    <scope>NUCLEOTIDE SEQUENCE [LARGE SCALE GENOMIC DNA]</scope>
    <source>
        <strain evidence="6 7">IMI 309357</strain>
    </source>
</reference>
<dbReference type="GO" id="GO:0008168">
    <property type="term" value="F:methyltransferase activity"/>
    <property type="evidence" value="ECO:0007669"/>
    <property type="project" value="UniProtKB-KW"/>
</dbReference>
<dbReference type="PANTHER" id="PTHR35897">
    <property type="entry name" value="METHYLTRANSFERASE AUSD"/>
    <property type="match status" value="1"/>
</dbReference>
<organism evidence="6 7">
    <name type="scientific">Colletotrichum orchidophilum</name>
    <dbReference type="NCBI Taxonomy" id="1209926"/>
    <lineage>
        <taxon>Eukaryota</taxon>
        <taxon>Fungi</taxon>
        <taxon>Dikarya</taxon>
        <taxon>Ascomycota</taxon>
        <taxon>Pezizomycotina</taxon>
        <taxon>Sordariomycetes</taxon>
        <taxon>Hypocreomycetidae</taxon>
        <taxon>Glomerellales</taxon>
        <taxon>Glomerellaceae</taxon>
        <taxon>Colletotrichum</taxon>
    </lineage>
</organism>
<evidence type="ECO:0000256" key="3">
    <source>
        <dbReference type="ARBA" id="ARBA00022691"/>
    </source>
</evidence>
<dbReference type="InterPro" id="IPR029063">
    <property type="entry name" value="SAM-dependent_MTases_sf"/>
</dbReference>
<dbReference type="GeneID" id="34555815"/>
<keyword evidence="3" id="KW-0949">S-adenosyl-L-methionine</keyword>
<dbReference type="SUPFAM" id="SSF53335">
    <property type="entry name" value="S-adenosyl-L-methionine-dependent methyltransferases"/>
    <property type="match status" value="1"/>
</dbReference>
<gene>
    <name evidence="6" type="ORF">CORC01_02655</name>
</gene>
<dbReference type="STRING" id="1209926.A0A1G4BL96"/>